<dbReference type="OrthoDB" id="3981028at2759"/>
<dbReference type="AlphaFoldDB" id="A0A9Q5HRV1"/>
<comment type="caution">
    <text evidence="3">The sequence shown here is derived from an EMBL/GenBank/DDBJ whole genome shotgun (WGS) entry which is preliminary data.</text>
</comment>
<feature type="compositionally biased region" description="Low complexity" evidence="1">
    <location>
        <begin position="265"/>
        <end position="292"/>
    </location>
</feature>
<feature type="transmembrane region" description="Helical" evidence="2">
    <location>
        <begin position="416"/>
        <end position="434"/>
    </location>
</feature>
<evidence type="ECO:0000256" key="1">
    <source>
        <dbReference type="SAM" id="MobiDB-lite"/>
    </source>
</evidence>
<feature type="compositionally biased region" description="Polar residues" evidence="1">
    <location>
        <begin position="355"/>
        <end position="391"/>
    </location>
</feature>
<sequence length="488" mass="52412">MAVPRDAAATVNGSSNSDPGPSTSSAISTLRSLYPRAAHALLQRDFALTHALIESAFELLPPPPPGFRSAPDALDTHRRKWEILRITLETSAYASPPSSSSSSSSSTKRIGVGADVLPPALRANLMLSAPGLITALHSRSVRLFTPRQQSPKAAFLPAQILVPLILSSVKLECPDVGRSMIEDWLAQRGSVDSRRSDAKGYERILELYCLHVLPRLHEWEYAQEFLEYESELPEYIRQHFKTTLCASQTQEIEAARTIPSPPPILSDSSESNSSSSSRTPSPSPSVGSSSSSDTDDTHSTRTVVPHTARAKHGMDGLSPLTPTHSTTSTSSLVAHSKRANGHAGTATVSGKRAASPSSTVHAGTSRSRQHSSRITSADSDHTPGTLSTRNRNQSSTLTLLASTFRAYLAQLGPSRLIFALLCILVPLFSFLARLRKRRRQHPSGLSTSVDAVRRQLAGQADRGIVGTIWTEVVRAVSDAVRMAGSGLV</sequence>
<feature type="region of interest" description="Disordered" evidence="1">
    <location>
        <begin position="1"/>
        <end position="26"/>
    </location>
</feature>
<dbReference type="Proteomes" id="UP000757232">
    <property type="component" value="Unassembled WGS sequence"/>
</dbReference>
<keyword evidence="2" id="KW-0472">Membrane</keyword>
<name>A0A9Q5HRV1_SANBA</name>
<proteinExistence type="predicted"/>
<keyword evidence="4" id="KW-1185">Reference proteome</keyword>
<keyword evidence="2" id="KW-1133">Transmembrane helix</keyword>
<evidence type="ECO:0000256" key="2">
    <source>
        <dbReference type="SAM" id="Phobius"/>
    </source>
</evidence>
<evidence type="ECO:0000313" key="3">
    <source>
        <dbReference type="EMBL" id="OCB84667.1"/>
    </source>
</evidence>
<accession>A0A9Q5HRV1</accession>
<organism evidence="3 4">
    <name type="scientific">Sanghuangporus baumii</name>
    <name type="common">Phellinus baumii</name>
    <dbReference type="NCBI Taxonomy" id="108892"/>
    <lineage>
        <taxon>Eukaryota</taxon>
        <taxon>Fungi</taxon>
        <taxon>Dikarya</taxon>
        <taxon>Basidiomycota</taxon>
        <taxon>Agaricomycotina</taxon>
        <taxon>Agaricomycetes</taxon>
        <taxon>Hymenochaetales</taxon>
        <taxon>Hymenochaetaceae</taxon>
        <taxon>Sanghuangporus</taxon>
    </lineage>
</organism>
<evidence type="ECO:0000313" key="4">
    <source>
        <dbReference type="Proteomes" id="UP000757232"/>
    </source>
</evidence>
<feature type="compositionally biased region" description="Low complexity" evidence="1">
    <location>
        <begin position="12"/>
        <end position="25"/>
    </location>
</feature>
<dbReference type="EMBL" id="LNZH02000214">
    <property type="protein sequence ID" value="OCB84667.1"/>
    <property type="molecule type" value="Genomic_DNA"/>
</dbReference>
<feature type="region of interest" description="Disordered" evidence="1">
    <location>
        <begin position="256"/>
        <end position="391"/>
    </location>
</feature>
<reference evidence="3" key="1">
    <citation type="submission" date="2016-06" db="EMBL/GenBank/DDBJ databases">
        <title>Draft Genome sequence of the fungus Inonotus baumii.</title>
        <authorList>
            <person name="Zhu H."/>
            <person name="Lin W."/>
        </authorList>
    </citation>
    <scope>NUCLEOTIDE SEQUENCE</scope>
    <source>
        <strain evidence="3">821</strain>
    </source>
</reference>
<protein>
    <submittedName>
        <fullName evidence="3">Uncharacterized protein</fullName>
    </submittedName>
</protein>
<keyword evidence="2" id="KW-0812">Transmembrane</keyword>
<gene>
    <name evidence="3" type="ORF">A7U60_g8187</name>
</gene>
<feature type="compositionally biased region" description="Low complexity" evidence="1">
    <location>
        <begin position="317"/>
        <end position="332"/>
    </location>
</feature>